<dbReference type="InterPro" id="IPR015943">
    <property type="entry name" value="WD40/YVTN_repeat-like_dom_sf"/>
</dbReference>
<protein>
    <recommendedName>
        <fullName evidence="16">PRKR-like endoplasmic reticulum kinase</fullName>
        <ecNumber evidence="2">2.7.10.2</ecNumber>
        <ecNumber evidence="3">2.7.11.1</ecNumber>
    </recommendedName>
    <alternativeName>
        <fullName evidence="17">Pancreatic eIF2-alpha kinase</fullName>
    </alternativeName>
</protein>
<dbReference type="PROSITE" id="PS50011">
    <property type="entry name" value="PROTEIN_KINASE_DOM"/>
    <property type="match status" value="1"/>
</dbReference>
<evidence type="ECO:0000313" key="21">
    <source>
        <dbReference type="EMBL" id="KAH0519238.1"/>
    </source>
</evidence>
<dbReference type="SMART" id="SM00220">
    <property type="entry name" value="S_TKc"/>
    <property type="match status" value="1"/>
</dbReference>
<evidence type="ECO:0000256" key="5">
    <source>
        <dbReference type="ARBA" id="ARBA00022553"/>
    </source>
</evidence>
<evidence type="ECO:0000256" key="16">
    <source>
        <dbReference type="ARBA" id="ARBA00041500"/>
    </source>
</evidence>
<dbReference type="PANTHER" id="PTHR11042">
    <property type="entry name" value="EUKARYOTIC TRANSLATION INITIATION FACTOR 2-ALPHA KINASE EIF2-ALPHA KINASE -RELATED"/>
    <property type="match status" value="1"/>
</dbReference>
<keyword evidence="14" id="KW-0834">Unfolded protein response</keyword>
<dbReference type="PROSITE" id="PS00108">
    <property type="entry name" value="PROTEIN_KINASE_ST"/>
    <property type="match status" value="1"/>
</dbReference>
<feature type="region of interest" description="Disordered" evidence="18">
    <location>
        <begin position="1058"/>
        <end position="1086"/>
    </location>
</feature>
<dbReference type="InterPro" id="IPR000719">
    <property type="entry name" value="Prot_kinase_dom"/>
</dbReference>
<keyword evidence="21" id="KW-0648">Protein biosynthesis</keyword>
<keyword evidence="5" id="KW-0597">Phosphoprotein</keyword>
<organism evidence="21 22">
    <name type="scientific">Microtus ochrogaster</name>
    <name type="common">Prairie vole</name>
    <dbReference type="NCBI Taxonomy" id="79684"/>
    <lineage>
        <taxon>Eukaryota</taxon>
        <taxon>Metazoa</taxon>
        <taxon>Chordata</taxon>
        <taxon>Craniata</taxon>
        <taxon>Vertebrata</taxon>
        <taxon>Euteleostomi</taxon>
        <taxon>Mammalia</taxon>
        <taxon>Eutheria</taxon>
        <taxon>Euarchontoglires</taxon>
        <taxon>Glires</taxon>
        <taxon>Rodentia</taxon>
        <taxon>Myomorpha</taxon>
        <taxon>Muroidea</taxon>
        <taxon>Cricetidae</taxon>
        <taxon>Arvicolinae</taxon>
        <taxon>Microtus</taxon>
    </lineage>
</organism>
<feature type="chain" id="PRO_5035246957" description="PRKR-like endoplasmic reticulum kinase" evidence="19">
    <location>
        <begin position="29"/>
        <end position="1086"/>
    </location>
</feature>
<dbReference type="Gene3D" id="1.10.510.10">
    <property type="entry name" value="Transferase(Phosphotransferase) domain 1"/>
    <property type="match status" value="1"/>
</dbReference>
<evidence type="ECO:0000256" key="8">
    <source>
        <dbReference type="ARBA" id="ARBA00022777"/>
    </source>
</evidence>
<evidence type="ECO:0000256" key="19">
    <source>
        <dbReference type="SAM" id="SignalP"/>
    </source>
</evidence>
<keyword evidence="21" id="KW-0396">Initiation factor</keyword>
<feature type="signal peptide" evidence="19">
    <location>
        <begin position="1"/>
        <end position="28"/>
    </location>
</feature>
<proteinExistence type="inferred from homology"/>
<feature type="region of interest" description="Disordered" evidence="18">
    <location>
        <begin position="563"/>
        <end position="586"/>
    </location>
</feature>
<sequence>MERATRAGPRALLLLLLLLLGCTAGISAATRARSLPAPTADAAFGLGAAAAPTSAARVPAVATAEVTVEDAEALPAAAGEHESRTTEPDDDLDLRPRGRSLVIISTLDGRIAALDAENHGKKQWDLDVGSGSLVSSSLSKPEVFGNKMIIPSLDGDLFQWDRDRESMEAVPFTVESLLESSYKFGDDVVLVGGKSLTTYGLSAYSGKLRYICSALGCRRWDSDDMEEEEDILLLQRTQKTVRAVGPRSGSEKWNFSVGHFELRYIPDMETRAGFIESTFKPGGNKEDAKIISDVEEQEGSMLDTVIKVSVADWKVIAFNKKGGHLEWEYQFCTPIASAWLVRDGKVIPISLFDDTSYTTNEEVLGDDEDIVEAARGATENSVYLGMYRGQLYLQSSVRVSEKFPTSPKALESVNSENAIIPLPTIKWKPLIHSPSRTPVLVGSDEFDKCLSNDKFSHEEYSNGALSILQYPYDNGYYLPYYKRERNKRSTQITVRFLESPHYGKSIRKKDPVLLLHWWKEIFGTILLCIVATTFIVRRLFHPQPHRVTYAYIVVHHLAKKQRKESETQCQTENKYDSASADGSDSRWNNVKHSGYVSRELAREKVMREVKALAKLEHPGIVRYFNAWLETPPEKWQEKMDEIWLKDESTDWLLSSPSPMDAPSVKIRRMDPFSTKEHIEVIAPSPQRSRSFSVGISCDQTSSSESQFSPLEFSGTDCDCGDNSESVDAAHHLQDSCLTECDVEDGTVDGNDEGHSFELCPSEASPYTRSREGTSSSIVFEDSGCDNASSKEDHRTRPHNGSHYVNKLTEFKCSGSRSSSEATLSTSPTRPTTLSLDFTKNTVDQLQPSSPKVYLYIQMQLCRKENLKDWMNRRCTMEERGHSVCLHIFLQIAEAVEFLHSKGLMHRDLKPSNIFFTMDDVVKVGDFGLVTAMDQDEEEQTVLTPMPAYATHTGQVGTKLYMSPEQIHGNNYSHKVDIFSLGLILFELLYPFSTQMERIRTLTDVRNLKFPPLFTQKYPREHMMVQDMLSPSPTERPEATNIIENAVFEDLEFPGKTVLRQRSRSMSSSGTKHSRQPSCSHSPLPGN</sequence>
<dbReference type="PROSITE" id="PS51257">
    <property type="entry name" value="PROKAR_LIPOPROTEIN"/>
    <property type="match status" value="1"/>
</dbReference>
<dbReference type="GO" id="GO:0006986">
    <property type="term" value="P:response to unfolded protein"/>
    <property type="evidence" value="ECO:0007669"/>
    <property type="project" value="UniProtKB-KW"/>
</dbReference>
<dbReference type="GO" id="GO:0005634">
    <property type="term" value="C:nucleus"/>
    <property type="evidence" value="ECO:0007669"/>
    <property type="project" value="TreeGrafter"/>
</dbReference>
<feature type="region of interest" description="Disordered" evidence="18">
    <location>
        <begin position="751"/>
        <end position="772"/>
    </location>
</feature>
<keyword evidence="10" id="KW-0067">ATP-binding</keyword>
<evidence type="ECO:0000256" key="3">
    <source>
        <dbReference type="ARBA" id="ARBA00012513"/>
    </source>
</evidence>
<dbReference type="GO" id="GO:0034976">
    <property type="term" value="P:response to endoplasmic reticulum stress"/>
    <property type="evidence" value="ECO:0007669"/>
    <property type="project" value="UniProtKB-ARBA"/>
</dbReference>
<evidence type="ECO:0000313" key="22">
    <source>
        <dbReference type="Proteomes" id="UP000710432"/>
    </source>
</evidence>
<dbReference type="GO" id="GO:0005789">
    <property type="term" value="C:endoplasmic reticulum membrane"/>
    <property type="evidence" value="ECO:0007669"/>
    <property type="project" value="UniProtKB-SubCell"/>
</dbReference>
<evidence type="ECO:0000256" key="10">
    <source>
        <dbReference type="ARBA" id="ARBA00022840"/>
    </source>
</evidence>
<keyword evidence="11" id="KW-0810">Translation regulation</keyword>
<dbReference type="CDD" id="cd14048">
    <property type="entry name" value="STKc_EIF2AK3_PERK"/>
    <property type="match status" value="1"/>
</dbReference>
<dbReference type="GO" id="GO:0032055">
    <property type="term" value="P:negative regulation of translation in response to stress"/>
    <property type="evidence" value="ECO:0007669"/>
    <property type="project" value="UniProtKB-ARBA"/>
</dbReference>
<comment type="caution">
    <text evidence="21">The sequence shown here is derived from an EMBL/GenBank/DDBJ whole genome shotgun (WGS) entry which is preliminary data.</text>
</comment>
<evidence type="ECO:0000256" key="12">
    <source>
        <dbReference type="ARBA" id="ARBA00023016"/>
    </source>
</evidence>
<dbReference type="SUPFAM" id="SSF56112">
    <property type="entry name" value="Protein kinase-like (PK-like)"/>
    <property type="match status" value="1"/>
</dbReference>
<dbReference type="EC" id="2.7.10.2" evidence="2"/>
<keyword evidence="12" id="KW-0346">Stress response</keyword>
<feature type="domain" description="Protein kinase" evidence="20">
    <location>
        <begin position="763"/>
        <end position="1047"/>
    </location>
</feature>
<dbReference type="Proteomes" id="UP000710432">
    <property type="component" value="Unassembled WGS sequence"/>
</dbReference>
<feature type="compositionally biased region" description="Polar residues" evidence="18">
    <location>
        <begin position="1063"/>
        <end position="1080"/>
    </location>
</feature>
<feature type="region of interest" description="Disordered" evidence="18">
    <location>
        <begin position="73"/>
        <end position="92"/>
    </location>
</feature>
<evidence type="ECO:0000256" key="4">
    <source>
        <dbReference type="ARBA" id="ARBA00022527"/>
    </source>
</evidence>
<keyword evidence="9" id="KW-0256">Endoplasmic reticulum</keyword>
<evidence type="ECO:0000256" key="9">
    <source>
        <dbReference type="ARBA" id="ARBA00022824"/>
    </source>
</evidence>
<evidence type="ECO:0000256" key="17">
    <source>
        <dbReference type="ARBA" id="ARBA00079632"/>
    </source>
</evidence>
<dbReference type="SUPFAM" id="SSF50998">
    <property type="entry name" value="Quinoprotein alcohol dehydrogenase-like"/>
    <property type="match status" value="1"/>
</dbReference>
<dbReference type="CDD" id="cd09768">
    <property type="entry name" value="Luminal_EIF2AK3"/>
    <property type="match status" value="1"/>
</dbReference>
<dbReference type="FunFam" id="2.130.10.10:FF:000622">
    <property type="entry name" value="Eukaryotic translation initiation factor 2-alpha kinase 3"/>
    <property type="match status" value="1"/>
</dbReference>
<dbReference type="FunFam" id="1.10.510.10:FF:000251">
    <property type="entry name" value="eukaryotic translation initiation factor 2-alpha kinase 3"/>
    <property type="match status" value="1"/>
</dbReference>
<dbReference type="GO" id="GO:0005524">
    <property type="term" value="F:ATP binding"/>
    <property type="evidence" value="ECO:0007669"/>
    <property type="project" value="UniProtKB-KW"/>
</dbReference>
<dbReference type="PANTHER" id="PTHR11042:SF166">
    <property type="entry name" value="EUKARYOTIC TRANSLATION INITIATION FACTOR 2-ALPHA KINASE 3"/>
    <property type="match status" value="1"/>
</dbReference>
<dbReference type="Pfam" id="PF00069">
    <property type="entry name" value="Pkinase"/>
    <property type="match status" value="1"/>
</dbReference>
<dbReference type="InterPro" id="IPR011009">
    <property type="entry name" value="Kinase-like_dom_sf"/>
</dbReference>
<comment type="subcellular location">
    <subcellularLocation>
        <location evidence="1">Endoplasmic reticulum membrane</location>
        <topology evidence="1">Single-pass type I membrane protein</topology>
    </subcellularLocation>
</comment>
<evidence type="ECO:0000256" key="6">
    <source>
        <dbReference type="ARBA" id="ARBA00022679"/>
    </source>
</evidence>
<dbReference type="InterPro" id="IPR050339">
    <property type="entry name" value="CC_SR_Kinase"/>
</dbReference>
<keyword evidence="8 21" id="KW-0418">Kinase</keyword>
<gene>
    <name evidence="21" type="ORF">LTLLF_112645</name>
</gene>
<dbReference type="InterPro" id="IPR008271">
    <property type="entry name" value="Ser/Thr_kinase_AS"/>
</dbReference>
<name>A0A8J6GYP6_MICOH</name>
<dbReference type="GO" id="GO:0003743">
    <property type="term" value="F:translation initiation factor activity"/>
    <property type="evidence" value="ECO:0007669"/>
    <property type="project" value="UniProtKB-KW"/>
</dbReference>
<keyword evidence="13" id="KW-0325">Glycoprotein</keyword>
<dbReference type="EC" id="2.7.11.1" evidence="3"/>
<keyword evidence="6" id="KW-0808">Transferase</keyword>
<dbReference type="Gene3D" id="3.30.200.20">
    <property type="entry name" value="Phosphorylase Kinase, domain 1"/>
    <property type="match status" value="1"/>
</dbReference>
<evidence type="ECO:0000256" key="7">
    <source>
        <dbReference type="ARBA" id="ARBA00022741"/>
    </source>
</evidence>
<reference evidence="21" key="1">
    <citation type="submission" date="2020-03" db="EMBL/GenBank/DDBJ databases">
        <title>Studies in the Genomics of Life Span.</title>
        <authorList>
            <person name="Glass D."/>
        </authorList>
    </citation>
    <scope>NUCLEOTIDE SEQUENCE</scope>
    <source>
        <strain evidence="21">LTLLF</strain>
        <tissue evidence="21">Muscle</tissue>
    </source>
</reference>
<evidence type="ECO:0000256" key="2">
    <source>
        <dbReference type="ARBA" id="ARBA00011903"/>
    </source>
</evidence>
<comment type="similarity">
    <text evidence="15">Belongs to the protein kinase superfamily. Ser/Thr protein kinase family. GCN2 subfamily.</text>
</comment>
<keyword evidence="7" id="KW-0547">Nucleotide-binding</keyword>
<evidence type="ECO:0000256" key="13">
    <source>
        <dbReference type="ARBA" id="ARBA00023180"/>
    </source>
</evidence>
<evidence type="ECO:0000256" key="1">
    <source>
        <dbReference type="ARBA" id="ARBA00004115"/>
    </source>
</evidence>
<evidence type="ECO:0000256" key="18">
    <source>
        <dbReference type="SAM" id="MobiDB-lite"/>
    </source>
</evidence>
<accession>A0A8J6GYP6</accession>
<dbReference type="GO" id="GO:0004694">
    <property type="term" value="F:eukaryotic translation initiation factor 2alpha kinase activity"/>
    <property type="evidence" value="ECO:0007669"/>
    <property type="project" value="TreeGrafter"/>
</dbReference>
<dbReference type="AlphaFoldDB" id="A0A8J6GYP6"/>
<evidence type="ECO:0000256" key="14">
    <source>
        <dbReference type="ARBA" id="ARBA00023230"/>
    </source>
</evidence>
<evidence type="ECO:0000256" key="15">
    <source>
        <dbReference type="ARBA" id="ARBA00037982"/>
    </source>
</evidence>
<evidence type="ECO:0000259" key="20">
    <source>
        <dbReference type="PROSITE" id="PS50011"/>
    </source>
</evidence>
<dbReference type="Gene3D" id="2.130.10.10">
    <property type="entry name" value="YVTN repeat-like/Quinoprotein amine dehydrogenase"/>
    <property type="match status" value="1"/>
</dbReference>
<evidence type="ECO:0000256" key="11">
    <source>
        <dbReference type="ARBA" id="ARBA00022845"/>
    </source>
</evidence>
<keyword evidence="4" id="KW-0723">Serine/threonine-protein kinase</keyword>
<dbReference type="EMBL" id="JAATJU010006900">
    <property type="protein sequence ID" value="KAH0519238.1"/>
    <property type="molecule type" value="Genomic_DNA"/>
</dbReference>
<dbReference type="GO" id="GO:0004715">
    <property type="term" value="F:non-membrane spanning protein tyrosine kinase activity"/>
    <property type="evidence" value="ECO:0007669"/>
    <property type="project" value="UniProtKB-EC"/>
</dbReference>
<keyword evidence="19" id="KW-0732">Signal</keyword>
<dbReference type="InterPro" id="IPR011047">
    <property type="entry name" value="Quinoprotein_ADH-like_sf"/>
</dbReference>